<dbReference type="AlphaFoldDB" id="A0AA37XF60"/>
<reference evidence="2" key="1">
    <citation type="journal article" date="2014" name="Int. J. Syst. Evol. Microbiol.">
        <title>Complete genome sequence of Corynebacterium casei LMG S-19264T (=DSM 44701T), isolated from a smear-ripened cheese.</title>
        <authorList>
            <consortium name="US DOE Joint Genome Institute (JGI-PGF)"/>
            <person name="Walter F."/>
            <person name="Albersmeier A."/>
            <person name="Kalinowski J."/>
            <person name="Ruckert C."/>
        </authorList>
    </citation>
    <scope>NUCLEOTIDE SEQUENCE</scope>
    <source>
        <strain evidence="2">NBRC 112290</strain>
    </source>
</reference>
<feature type="region of interest" description="Disordered" evidence="1">
    <location>
        <begin position="20"/>
        <end position="54"/>
    </location>
</feature>
<keyword evidence="3" id="KW-1185">Reference proteome</keyword>
<dbReference type="EMBL" id="BSUM01000001">
    <property type="protein sequence ID" value="GMA32086.1"/>
    <property type="molecule type" value="Genomic_DNA"/>
</dbReference>
<proteinExistence type="predicted"/>
<comment type="caution">
    <text evidence="2">The sequence shown here is derived from an EMBL/GenBank/DDBJ whole genome shotgun (WGS) entry which is preliminary data.</text>
</comment>
<name>A0AA37XF60_9MICO</name>
<accession>A0AA37XF60</accession>
<dbReference type="Proteomes" id="UP001157161">
    <property type="component" value="Unassembled WGS sequence"/>
</dbReference>
<protein>
    <submittedName>
        <fullName evidence="2">Uncharacterized protein</fullName>
    </submittedName>
</protein>
<evidence type="ECO:0000256" key="1">
    <source>
        <dbReference type="SAM" id="MobiDB-lite"/>
    </source>
</evidence>
<reference evidence="2" key="2">
    <citation type="submission" date="2023-02" db="EMBL/GenBank/DDBJ databases">
        <authorList>
            <person name="Sun Q."/>
            <person name="Mori K."/>
        </authorList>
    </citation>
    <scope>NUCLEOTIDE SEQUENCE</scope>
    <source>
        <strain evidence="2">NBRC 112290</strain>
    </source>
</reference>
<sequence length="54" mass="5519">MTDTPAPLWVERTAAHTYTGHNASGATVRIGPEGEDGVFSPVSSSPSPWPAAPG</sequence>
<evidence type="ECO:0000313" key="2">
    <source>
        <dbReference type="EMBL" id="GMA32086.1"/>
    </source>
</evidence>
<evidence type="ECO:0000313" key="3">
    <source>
        <dbReference type="Proteomes" id="UP001157161"/>
    </source>
</evidence>
<organism evidence="2 3">
    <name type="scientific">Litorihabitans aurantiacus</name>
    <dbReference type="NCBI Taxonomy" id="1930061"/>
    <lineage>
        <taxon>Bacteria</taxon>
        <taxon>Bacillati</taxon>
        <taxon>Actinomycetota</taxon>
        <taxon>Actinomycetes</taxon>
        <taxon>Micrococcales</taxon>
        <taxon>Beutenbergiaceae</taxon>
        <taxon>Litorihabitans</taxon>
    </lineage>
</organism>
<dbReference type="RefSeq" id="WP_284250797.1">
    <property type="nucleotide sequence ID" value="NZ_BSUM01000001.1"/>
</dbReference>
<gene>
    <name evidence="2" type="ORF">GCM10025875_20780</name>
</gene>